<sequence>MIRNRKIKQLLVLLSLPFLIWLYHNQMVNWHYHQMDNGAVIKHAHPYSSARIPGQPYQDHQHTSAEFFMLALLFSSTSLLAILIVLGILFSCLNTSLFIPRTSRLIVFGYQWTNQLRGPPVFA</sequence>
<comment type="caution">
    <text evidence="2">The sequence shown here is derived from an EMBL/GenBank/DDBJ whole genome shotgun (WGS) entry which is preliminary data.</text>
</comment>
<dbReference type="Proteomes" id="UP000032900">
    <property type="component" value="Unassembled WGS sequence"/>
</dbReference>
<feature type="transmembrane region" description="Helical" evidence="1">
    <location>
        <begin position="7"/>
        <end position="24"/>
    </location>
</feature>
<evidence type="ECO:0000256" key="1">
    <source>
        <dbReference type="SAM" id="Phobius"/>
    </source>
</evidence>
<gene>
    <name evidence="2" type="ORF">JCM15548_11527</name>
</gene>
<keyword evidence="1" id="KW-0812">Transmembrane</keyword>
<keyword evidence="1" id="KW-0472">Membrane</keyword>
<name>A0A0E9LW40_9BACT</name>
<proteinExistence type="predicted"/>
<protein>
    <submittedName>
        <fullName evidence="2">Uncharacterized protein</fullName>
    </submittedName>
</protein>
<keyword evidence="3" id="KW-1185">Reference proteome</keyword>
<dbReference type="AlphaFoldDB" id="A0A0E9LW40"/>
<organism evidence="2 3">
    <name type="scientific">Geofilum rubicundum JCM 15548</name>
    <dbReference type="NCBI Taxonomy" id="1236989"/>
    <lineage>
        <taxon>Bacteria</taxon>
        <taxon>Pseudomonadati</taxon>
        <taxon>Bacteroidota</taxon>
        <taxon>Bacteroidia</taxon>
        <taxon>Marinilabiliales</taxon>
        <taxon>Marinilabiliaceae</taxon>
        <taxon>Geofilum</taxon>
    </lineage>
</organism>
<evidence type="ECO:0000313" key="3">
    <source>
        <dbReference type="Proteomes" id="UP000032900"/>
    </source>
</evidence>
<reference evidence="2 3" key="1">
    <citation type="journal article" date="2015" name="Microbes Environ.">
        <title>Distribution and evolution of nitrogen fixation genes in the phylum bacteroidetes.</title>
        <authorList>
            <person name="Inoue J."/>
            <person name="Oshima K."/>
            <person name="Suda W."/>
            <person name="Sakamoto M."/>
            <person name="Iino T."/>
            <person name="Noda S."/>
            <person name="Hongoh Y."/>
            <person name="Hattori M."/>
            <person name="Ohkuma M."/>
        </authorList>
    </citation>
    <scope>NUCLEOTIDE SEQUENCE [LARGE SCALE GENOMIC DNA]</scope>
    <source>
        <strain evidence="2">JCM 15548</strain>
    </source>
</reference>
<dbReference type="RefSeq" id="WP_062123589.1">
    <property type="nucleotide sequence ID" value="NZ_BAZW01000008.1"/>
</dbReference>
<accession>A0A0E9LW40</accession>
<evidence type="ECO:0000313" key="2">
    <source>
        <dbReference type="EMBL" id="GAO29351.1"/>
    </source>
</evidence>
<feature type="transmembrane region" description="Helical" evidence="1">
    <location>
        <begin position="67"/>
        <end position="93"/>
    </location>
</feature>
<dbReference type="EMBL" id="BAZW01000008">
    <property type="protein sequence ID" value="GAO29351.1"/>
    <property type="molecule type" value="Genomic_DNA"/>
</dbReference>
<keyword evidence="1" id="KW-1133">Transmembrane helix</keyword>
<dbReference type="STRING" id="1236989.JCM15548_11527"/>
<dbReference type="OrthoDB" id="1121875at2"/>